<organism evidence="2 3">
    <name type="scientific">Adineta ricciae</name>
    <name type="common">Rotifer</name>
    <dbReference type="NCBI Taxonomy" id="249248"/>
    <lineage>
        <taxon>Eukaryota</taxon>
        <taxon>Metazoa</taxon>
        <taxon>Spiralia</taxon>
        <taxon>Gnathifera</taxon>
        <taxon>Rotifera</taxon>
        <taxon>Eurotatoria</taxon>
        <taxon>Bdelloidea</taxon>
        <taxon>Adinetida</taxon>
        <taxon>Adinetidae</taxon>
        <taxon>Adineta</taxon>
    </lineage>
</organism>
<reference evidence="2" key="1">
    <citation type="submission" date="2021-02" db="EMBL/GenBank/DDBJ databases">
        <authorList>
            <person name="Nowell W R."/>
        </authorList>
    </citation>
    <scope>NUCLEOTIDE SEQUENCE</scope>
</reference>
<comment type="caution">
    <text evidence="2">The sequence shown here is derived from an EMBL/GenBank/DDBJ whole genome shotgun (WGS) entry which is preliminary data.</text>
</comment>
<dbReference type="EMBL" id="CAJNOR010000053">
    <property type="protein sequence ID" value="CAF0775041.1"/>
    <property type="molecule type" value="Genomic_DNA"/>
</dbReference>
<evidence type="ECO:0000313" key="2">
    <source>
        <dbReference type="EMBL" id="CAF0775041.1"/>
    </source>
</evidence>
<proteinExistence type="predicted"/>
<gene>
    <name evidence="2" type="ORF">XAT740_LOCUS1657</name>
</gene>
<sequence>MSNNESSSSLEMMSAALRAATKLTAENDQLPEITPGMLASAIKLAALSADKQEQLTPETVSAAIQAAKATTSNEVEGRHQNLTPESLAIALKLAVKAAANNNDDDDVNDDQTKNPVLAAMKAAIIMTQKEHSNDLATAETLSDARKLAKE</sequence>
<evidence type="ECO:0000313" key="3">
    <source>
        <dbReference type="Proteomes" id="UP000663828"/>
    </source>
</evidence>
<name>A0A813R4A2_ADIRI</name>
<feature type="region of interest" description="Disordered" evidence="1">
    <location>
        <begin position="131"/>
        <end position="150"/>
    </location>
</feature>
<dbReference type="Proteomes" id="UP000663828">
    <property type="component" value="Unassembled WGS sequence"/>
</dbReference>
<dbReference type="AlphaFoldDB" id="A0A813R4A2"/>
<evidence type="ECO:0000256" key="1">
    <source>
        <dbReference type="SAM" id="MobiDB-lite"/>
    </source>
</evidence>
<protein>
    <submittedName>
        <fullName evidence="2">Uncharacterized protein</fullName>
    </submittedName>
</protein>
<accession>A0A813R4A2</accession>
<keyword evidence="3" id="KW-1185">Reference proteome</keyword>